<proteinExistence type="predicted"/>
<dbReference type="InterPro" id="IPR000073">
    <property type="entry name" value="AB_hydrolase_1"/>
</dbReference>
<gene>
    <name evidence="4" type="ORF">H3309_08995</name>
</gene>
<organism evidence="4 5">
    <name type="scientific">Sandaracinobacteroides saxicola</name>
    <dbReference type="NCBI Taxonomy" id="2759707"/>
    <lineage>
        <taxon>Bacteria</taxon>
        <taxon>Pseudomonadati</taxon>
        <taxon>Pseudomonadota</taxon>
        <taxon>Alphaproteobacteria</taxon>
        <taxon>Sphingomonadales</taxon>
        <taxon>Sphingosinicellaceae</taxon>
        <taxon>Sandaracinobacteroides</taxon>
    </lineage>
</organism>
<evidence type="ECO:0000259" key="3">
    <source>
        <dbReference type="Pfam" id="PF08386"/>
    </source>
</evidence>
<sequence length="483" mass="51290">MGWRAMMIAMGLALATPMALSAETSSAVPPSLIEPGPCPIKLDPAKFECGTLVASMTRKAGDDRVVRLPFAVFKPFPSTSKASAITLLAGGPGFTTIGSAGPVGPSFAPLGRDVVFLERRGTGLAEPSLACPPGTRLPNHDWDLAKVAACAKGFRDRGVDLNAFVARQAAADLEDLRILLGYRQWDILGVSSGSSLAFAVMRDFPGSVRSVIHDSPYPYGINSFATNVAKHLDKFSDLFDACARDAACGSAYPDLRATMIRAVTDLQARPLVDGTTRVDGQEVLRRLSLGLQEADALPRIPAMVAAAAGRDLPALIALRSPSSIAAAVGDVPADRVYVVGTWLSVECAERLPLFKTEDTRTREAWPASLRALMRVEWGAQDRAACRAWGYRPEPRSIDRPVTADIPTLVMLGAFDPQTPQSWGERGIAAMPKGAGRVVVIPAAGHAVTTLPCPQALVGQFLIAPRAPLDTSCLATMTLVFKRP</sequence>
<accession>A0A7G5IDW9</accession>
<dbReference type="InterPro" id="IPR029058">
    <property type="entry name" value="AB_hydrolase_fold"/>
</dbReference>
<dbReference type="AlphaFoldDB" id="A0A7G5IDW9"/>
<dbReference type="RefSeq" id="WP_182294410.1">
    <property type="nucleotide sequence ID" value="NZ_CP059851.1"/>
</dbReference>
<feature type="domain" description="Peptidase S33 tripeptidyl aminopeptidase-like C-terminal" evidence="3">
    <location>
        <begin position="380"/>
        <end position="472"/>
    </location>
</feature>
<keyword evidence="4" id="KW-0378">Hydrolase</keyword>
<feature type="signal peptide" evidence="1">
    <location>
        <begin position="1"/>
        <end position="21"/>
    </location>
</feature>
<dbReference type="KEGG" id="sand:H3309_08995"/>
<dbReference type="InterPro" id="IPR013595">
    <property type="entry name" value="Pept_S33_TAP-like_C"/>
</dbReference>
<dbReference type="SUPFAM" id="SSF53474">
    <property type="entry name" value="alpha/beta-Hydrolases"/>
    <property type="match status" value="1"/>
</dbReference>
<reference evidence="4 5" key="1">
    <citation type="submission" date="2020-07" db="EMBL/GenBank/DDBJ databases">
        <title>Complete genome sequence for Sandaracinobacter sp. M6.</title>
        <authorList>
            <person name="Tang Y."/>
            <person name="Liu Q."/>
            <person name="Guo Z."/>
            <person name="Lei P."/>
            <person name="Huang B."/>
        </authorList>
    </citation>
    <scope>NUCLEOTIDE SEQUENCE [LARGE SCALE GENOMIC DNA]</scope>
    <source>
        <strain evidence="4 5">M6</strain>
    </source>
</reference>
<dbReference type="Pfam" id="PF00561">
    <property type="entry name" value="Abhydrolase_1"/>
    <property type="match status" value="1"/>
</dbReference>
<evidence type="ECO:0000259" key="2">
    <source>
        <dbReference type="Pfam" id="PF00561"/>
    </source>
</evidence>
<evidence type="ECO:0000313" key="5">
    <source>
        <dbReference type="Proteomes" id="UP000515292"/>
    </source>
</evidence>
<evidence type="ECO:0000256" key="1">
    <source>
        <dbReference type="SAM" id="SignalP"/>
    </source>
</evidence>
<dbReference type="EMBL" id="CP059851">
    <property type="protein sequence ID" value="QMW21561.1"/>
    <property type="molecule type" value="Genomic_DNA"/>
</dbReference>
<evidence type="ECO:0000313" key="4">
    <source>
        <dbReference type="EMBL" id="QMW21561.1"/>
    </source>
</evidence>
<feature type="chain" id="PRO_5028841431" evidence="1">
    <location>
        <begin position="22"/>
        <end position="483"/>
    </location>
</feature>
<dbReference type="Gene3D" id="3.40.50.1820">
    <property type="entry name" value="alpha/beta hydrolase"/>
    <property type="match status" value="1"/>
</dbReference>
<dbReference type="GO" id="GO:0016787">
    <property type="term" value="F:hydrolase activity"/>
    <property type="evidence" value="ECO:0007669"/>
    <property type="project" value="UniProtKB-KW"/>
</dbReference>
<protein>
    <submittedName>
        <fullName evidence="4">Alpha/beta fold hydrolase</fullName>
    </submittedName>
</protein>
<dbReference type="Pfam" id="PF08386">
    <property type="entry name" value="Abhydrolase_4"/>
    <property type="match status" value="1"/>
</dbReference>
<keyword evidence="1" id="KW-0732">Signal</keyword>
<keyword evidence="5" id="KW-1185">Reference proteome</keyword>
<dbReference type="Proteomes" id="UP000515292">
    <property type="component" value="Chromosome"/>
</dbReference>
<feature type="domain" description="AB hydrolase-1" evidence="2">
    <location>
        <begin position="90"/>
        <end position="237"/>
    </location>
</feature>
<name>A0A7G5IDW9_9SPHN</name>